<protein>
    <submittedName>
        <fullName evidence="8">TraM recognition domain-containing protein</fullName>
    </submittedName>
</protein>
<evidence type="ECO:0000256" key="5">
    <source>
        <dbReference type="ARBA" id="ARBA00022989"/>
    </source>
</evidence>
<gene>
    <name evidence="8" type="ORF">FXV83_23200</name>
</gene>
<evidence type="ECO:0000256" key="3">
    <source>
        <dbReference type="ARBA" id="ARBA00022475"/>
    </source>
</evidence>
<dbReference type="Proteomes" id="UP000324797">
    <property type="component" value="Unassembled WGS sequence"/>
</dbReference>
<keyword evidence="5 7" id="KW-1133">Transmembrane helix</keyword>
<dbReference type="Pfam" id="PF02534">
    <property type="entry name" value="T4SS-DNA_transf"/>
    <property type="match status" value="1"/>
</dbReference>
<reference evidence="8 9" key="1">
    <citation type="submission" date="2019-08" db="EMBL/GenBank/DDBJ databases">
        <title>Bradyrhizobium hipponensis sp. nov., a rhizobium isolated from a Lupinus angustifolius root nodule in Tunisia.</title>
        <authorList>
            <person name="Off K."/>
            <person name="Rejili M."/>
            <person name="Mars M."/>
            <person name="Brachmann A."/>
            <person name="Marin M."/>
        </authorList>
    </citation>
    <scope>NUCLEOTIDE SEQUENCE [LARGE SCALE GENOMIC DNA]</scope>
    <source>
        <strain evidence="9">aSej3</strain>
    </source>
</reference>
<evidence type="ECO:0000313" key="8">
    <source>
        <dbReference type="EMBL" id="TYO64276.1"/>
    </source>
</evidence>
<comment type="subcellular location">
    <subcellularLocation>
        <location evidence="1">Cell membrane</location>
        <topology evidence="1">Multi-pass membrane protein</topology>
    </subcellularLocation>
</comment>
<dbReference type="InterPro" id="IPR051539">
    <property type="entry name" value="T4SS-coupling_protein"/>
</dbReference>
<feature type="transmembrane region" description="Helical" evidence="7">
    <location>
        <begin position="76"/>
        <end position="97"/>
    </location>
</feature>
<keyword evidence="4 7" id="KW-0812">Transmembrane</keyword>
<evidence type="ECO:0000313" key="9">
    <source>
        <dbReference type="Proteomes" id="UP000324797"/>
    </source>
</evidence>
<name>A0A5S4YIN9_9BRAD</name>
<dbReference type="Gene3D" id="3.40.50.300">
    <property type="entry name" value="P-loop containing nucleotide triphosphate hydrolases"/>
    <property type="match status" value="1"/>
</dbReference>
<dbReference type="CDD" id="cd01127">
    <property type="entry name" value="TrwB_TraG_TraD_VirD4"/>
    <property type="match status" value="2"/>
</dbReference>
<dbReference type="InterPro" id="IPR003688">
    <property type="entry name" value="TraG/VirD4"/>
</dbReference>
<evidence type="ECO:0000256" key="4">
    <source>
        <dbReference type="ARBA" id="ARBA00022692"/>
    </source>
</evidence>
<dbReference type="GO" id="GO:0005886">
    <property type="term" value="C:plasma membrane"/>
    <property type="evidence" value="ECO:0007669"/>
    <property type="project" value="UniProtKB-SubCell"/>
</dbReference>
<dbReference type="InterPro" id="IPR027417">
    <property type="entry name" value="P-loop_NTPase"/>
</dbReference>
<dbReference type="PANTHER" id="PTHR37937">
    <property type="entry name" value="CONJUGATIVE TRANSFER: DNA TRANSPORT"/>
    <property type="match status" value="1"/>
</dbReference>
<dbReference type="SUPFAM" id="SSF52540">
    <property type="entry name" value="P-loop containing nucleoside triphosphate hydrolases"/>
    <property type="match status" value="1"/>
</dbReference>
<keyword evidence="9" id="KW-1185">Reference proteome</keyword>
<sequence>MFWKIFVPLTMMAFVLGFPVAEFMVHGLDASLWPNTIQAPSAWFSAMLHSWGRDSLLAYRDMAFGQTKALGPYGRAALASILAGPLLAFVACFVPYYGPRRDPRGTYGDARWASRKERGRMRIGLELGLDPDTRRPVRVSTESHIVTIAPPRTGKTSGLLIPNLAVPDHTGWYGPAIVIDPKGEAYRAVAERRRALGRTVRCLDPIGIVGGSDSWNPLATMDPEDILHLQRVARALLPEQANGEAVYFQNRAVDVIVGAFLVAHAANCATPANAAWLLANLETFEKRLMLLKGNAAAAASAVLAMDPKGRDSIVSTAAQAFSWCADKRLQRLTYKSTFSMSDVTTGNMDLFITLPAEDMKTLTPLMRWLLCELFTAVRRRRAREPIMCFIDEAATLGRFEELLVAAGELPGQNLRLWTFWQSRSQIIDINGADGARTLLNTAEFTTYSDLPLIDPDEREFLSRSIGDYTLMESVETRDENTGKTTRAFQPKAVRLMTEDAIGQVPTTDLIVFPNSKRYTKRPMILRKTAHSDSRLTNLIVSEQR</sequence>
<proteinExistence type="inferred from homology"/>
<keyword evidence="3" id="KW-1003">Cell membrane</keyword>
<dbReference type="AlphaFoldDB" id="A0A5S4YIN9"/>
<evidence type="ECO:0000256" key="1">
    <source>
        <dbReference type="ARBA" id="ARBA00004651"/>
    </source>
</evidence>
<feature type="transmembrane region" description="Helical" evidence="7">
    <location>
        <begin position="6"/>
        <end position="25"/>
    </location>
</feature>
<accession>A0A5S4YIN9</accession>
<organism evidence="8 9">
    <name type="scientific">Bradyrhizobium hipponense</name>
    <dbReference type="NCBI Taxonomy" id="2605638"/>
    <lineage>
        <taxon>Bacteria</taxon>
        <taxon>Pseudomonadati</taxon>
        <taxon>Pseudomonadota</taxon>
        <taxon>Alphaproteobacteria</taxon>
        <taxon>Hyphomicrobiales</taxon>
        <taxon>Nitrobacteraceae</taxon>
        <taxon>Bradyrhizobium</taxon>
    </lineage>
</organism>
<comment type="similarity">
    <text evidence="2">Belongs to the VirD4/TraG family.</text>
</comment>
<evidence type="ECO:0000256" key="2">
    <source>
        <dbReference type="ARBA" id="ARBA00008806"/>
    </source>
</evidence>
<evidence type="ECO:0000256" key="6">
    <source>
        <dbReference type="ARBA" id="ARBA00023136"/>
    </source>
</evidence>
<keyword evidence="6 7" id="KW-0472">Membrane</keyword>
<dbReference type="EMBL" id="VSTH01000078">
    <property type="protein sequence ID" value="TYO64276.1"/>
    <property type="molecule type" value="Genomic_DNA"/>
</dbReference>
<comment type="caution">
    <text evidence="8">The sequence shown here is derived from an EMBL/GenBank/DDBJ whole genome shotgun (WGS) entry which is preliminary data.</text>
</comment>
<dbReference type="PANTHER" id="PTHR37937:SF1">
    <property type="entry name" value="CONJUGATIVE TRANSFER: DNA TRANSPORT"/>
    <property type="match status" value="1"/>
</dbReference>
<evidence type="ECO:0000256" key="7">
    <source>
        <dbReference type="SAM" id="Phobius"/>
    </source>
</evidence>